<evidence type="ECO:0008006" key="12">
    <source>
        <dbReference type="Google" id="ProtNLM"/>
    </source>
</evidence>
<evidence type="ECO:0000313" key="9">
    <source>
        <dbReference type="EMBL" id="ELU08263.1"/>
    </source>
</evidence>
<evidence type="ECO:0000259" key="7">
    <source>
        <dbReference type="Pfam" id="PF08544"/>
    </source>
</evidence>
<evidence type="ECO:0000256" key="2">
    <source>
        <dbReference type="ARBA" id="ARBA00022679"/>
    </source>
</evidence>
<keyword evidence="2" id="KW-0808">Transferase</keyword>
<dbReference type="HOGENOM" id="CLU_017814_6_2_1"/>
<dbReference type="Pfam" id="PF00288">
    <property type="entry name" value="GHMP_kinases_N"/>
    <property type="match status" value="1"/>
</dbReference>
<keyword evidence="3" id="KW-0547">Nucleotide-binding</keyword>
<evidence type="ECO:0000259" key="8">
    <source>
        <dbReference type="Pfam" id="PF10509"/>
    </source>
</evidence>
<dbReference type="GO" id="GO:0006012">
    <property type="term" value="P:galactose metabolic process"/>
    <property type="evidence" value="ECO:0007669"/>
    <property type="project" value="InterPro"/>
</dbReference>
<dbReference type="PIRSF" id="PIRSF000530">
    <property type="entry name" value="Galactokinase"/>
    <property type="match status" value="1"/>
</dbReference>
<evidence type="ECO:0000256" key="1">
    <source>
        <dbReference type="ARBA" id="ARBA00006566"/>
    </source>
</evidence>
<evidence type="ECO:0000313" key="11">
    <source>
        <dbReference type="Proteomes" id="UP000014760"/>
    </source>
</evidence>
<dbReference type="OrthoDB" id="187738at2759"/>
<sequence length="454" mass="50161">MAAVPIAEVPAKQRERYESLSKTFHSIYAKKPDFFARAPGRVNLIGEHIDYCGYAVLPMAIEQDIVIAAAQSDDDEIQLNNSDSKYAPFHCKTTKYAIDRDAPKWFHYFLCGFRGICENFQLQQPRGMQLLIDGCIPASSGLSSSSALVCCAALATMRINDLHLSKVELSELCQHCERHIGTEGGGMDQAISFLAEAGTAKLIEFNPLTTTDVTLPHGAAFVIANSCVEMNKGATDHFNIRVAECRLATQVLAKSLSLPTDQVKKLSDVQLKSGRRLSEMISFVEEVLHVAPYTRQEIADLLGLTEDELRDRFLTARSQMVDLFNLRQRSLHVFSEADRVLKFKDMCSKSPADALLQLGNLMNDSHHSCSKLYDCSCQQLDELCALAVESGALGSRLTGAGWGGCTVSLIPEDKTEIFCEKIRSFYEERPERMARIDASLFASCPGKGAAFYSL</sequence>
<keyword evidence="11" id="KW-1185">Reference proteome</keyword>
<dbReference type="PRINTS" id="PR00959">
    <property type="entry name" value="MEVGALKINASE"/>
</dbReference>
<dbReference type="SUPFAM" id="SSF55060">
    <property type="entry name" value="GHMP Kinase, C-terminal domain"/>
    <property type="match status" value="1"/>
</dbReference>
<protein>
    <recommendedName>
        <fullName evidence="12">Galactokinase</fullName>
    </recommendedName>
</protein>
<dbReference type="EMBL" id="AMQN01006808">
    <property type="status" value="NOT_ANNOTATED_CDS"/>
    <property type="molecule type" value="Genomic_DNA"/>
</dbReference>
<reference evidence="10" key="3">
    <citation type="submission" date="2015-06" db="UniProtKB">
        <authorList>
            <consortium name="EnsemblMetazoa"/>
        </authorList>
    </citation>
    <scope>IDENTIFICATION</scope>
</reference>
<name>R7UQ74_CAPTE</name>
<evidence type="ECO:0000313" key="10">
    <source>
        <dbReference type="EnsemblMetazoa" id="CapteP220087"/>
    </source>
</evidence>
<evidence type="ECO:0000259" key="6">
    <source>
        <dbReference type="Pfam" id="PF00288"/>
    </source>
</evidence>
<dbReference type="InterPro" id="IPR013750">
    <property type="entry name" value="GHMP_kinase_C_dom"/>
</dbReference>
<gene>
    <name evidence="9" type="ORF">CAPTEDRAFT_220087</name>
</gene>
<dbReference type="InterPro" id="IPR014721">
    <property type="entry name" value="Ribsml_uS5_D2-typ_fold_subgr"/>
</dbReference>
<dbReference type="OMA" id="GFHDTYF"/>
<dbReference type="PROSITE" id="PS00627">
    <property type="entry name" value="GHMP_KINASES_ATP"/>
    <property type="match status" value="1"/>
</dbReference>
<dbReference type="PANTHER" id="PTHR10457:SF7">
    <property type="entry name" value="GALACTOKINASE-RELATED"/>
    <property type="match status" value="1"/>
</dbReference>
<dbReference type="PANTHER" id="PTHR10457">
    <property type="entry name" value="MEVALONATE KINASE/GALACTOKINASE"/>
    <property type="match status" value="1"/>
</dbReference>
<dbReference type="Pfam" id="PF08544">
    <property type="entry name" value="GHMP_kinases_C"/>
    <property type="match status" value="1"/>
</dbReference>
<evidence type="ECO:0000256" key="4">
    <source>
        <dbReference type="ARBA" id="ARBA00022777"/>
    </source>
</evidence>
<comment type="similarity">
    <text evidence="1">Belongs to the GHMP kinase family. GalK subfamily.</text>
</comment>
<dbReference type="PROSITE" id="PS00106">
    <property type="entry name" value="GALACTOKINASE"/>
    <property type="match status" value="1"/>
</dbReference>
<dbReference type="SUPFAM" id="SSF54211">
    <property type="entry name" value="Ribosomal protein S5 domain 2-like"/>
    <property type="match status" value="1"/>
</dbReference>
<keyword evidence="5" id="KW-0067">ATP-binding</keyword>
<dbReference type="Proteomes" id="UP000014760">
    <property type="component" value="Unassembled WGS sequence"/>
</dbReference>
<dbReference type="GO" id="GO:0005829">
    <property type="term" value="C:cytosol"/>
    <property type="evidence" value="ECO:0007669"/>
    <property type="project" value="TreeGrafter"/>
</dbReference>
<organism evidence="9">
    <name type="scientific">Capitella teleta</name>
    <name type="common">Polychaete worm</name>
    <dbReference type="NCBI Taxonomy" id="283909"/>
    <lineage>
        <taxon>Eukaryota</taxon>
        <taxon>Metazoa</taxon>
        <taxon>Spiralia</taxon>
        <taxon>Lophotrochozoa</taxon>
        <taxon>Annelida</taxon>
        <taxon>Polychaeta</taxon>
        <taxon>Sedentaria</taxon>
        <taxon>Scolecida</taxon>
        <taxon>Capitellidae</taxon>
        <taxon>Capitella</taxon>
    </lineage>
</organism>
<feature type="domain" description="GHMP kinase N-terminal" evidence="6">
    <location>
        <begin position="114"/>
        <end position="194"/>
    </location>
</feature>
<dbReference type="PRINTS" id="PR00473">
    <property type="entry name" value="GALCTOKINASE"/>
</dbReference>
<dbReference type="Gene3D" id="3.30.70.3170">
    <property type="match status" value="1"/>
</dbReference>
<evidence type="ECO:0000256" key="5">
    <source>
        <dbReference type="ARBA" id="ARBA00022840"/>
    </source>
</evidence>
<evidence type="ECO:0000256" key="3">
    <source>
        <dbReference type="ARBA" id="ARBA00022741"/>
    </source>
</evidence>
<dbReference type="STRING" id="283909.R7UQ74"/>
<accession>R7UQ74</accession>
<reference evidence="11" key="1">
    <citation type="submission" date="2012-12" db="EMBL/GenBank/DDBJ databases">
        <authorList>
            <person name="Hellsten U."/>
            <person name="Grimwood J."/>
            <person name="Chapman J.A."/>
            <person name="Shapiro H."/>
            <person name="Aerts A."/>
            <person name="Otillar R.P."/>
            <person name="Terry A.Y."/>
            <person name="Boore J.L."/>
            <person name="Simakov O."/>
            <person name="Marletaz F."/>
            <person name="Cho S.-J."/>
            <person name="Edsinger-Gonzales E."/>
            <person name="Havlak P."/>
            <person name="Kuo D.-H."/>
            <person name="Larsson T."/>
            <person name="Lv J."/>
            <person name="Arendt D."/>
            <person name="Savage R."/>
            <person name="Osoegawa K."/>
            <person name="de Jong P."/>
            <person name="Lindberg D.R."/>
            <person name="Seaver E.C."/>
            <person name="Weisblat D.A."/>
            <person name="Putnam N.H."/>
            <person name="Grigoriev I.V."/>
            <person name="Rokhsar D.S."/>
        </authorList>
    </citation>
    <scope>NUCLEOTIDE SEQUENCE</scope>
    <source>
        <strain evidence="11">I ESC-2004</strain>
    </source>
</reference>
<dbReference type="InterPro" id="IPR000705">
    <property type="entry name" value="Galactokinase"/>
</dbReference>
<dbReference type="InterPro" id="IPR006206">
    <property type="entry name" value="Mevalonate/galactokinase"/>
</dbReference>
<dbReference type="Pfam" id="PF10509">
    <property type="entry name" value="GalKase_gal_bdg"/>
    <property type="match status" value="1"/>
</dbReference>
<dbReference type="GO" id="GO:0005524">
    <property type="term" value="F:ATP binding"/>
    <property type="evidence" value="ECO:0007669"/>
    <property type="project" value="UniProtKB-KW"/>
</dbReference>
<proteinExistence type="inferred from homology"/>
<dbReference type="InterPro" id="IPR019741">
    <property type="entry name" value="Galactokinase_CS"/>
</dbReference>
<dbReference type="FunFam" id="3.30.230.10:FF:000023">
    <property type="entry name" value="Putative N-acetylgalactosamine kinase"/>
    <property type="match status" value="1"/>
</dbReference>
<dbReference type="EnsemblMetazoa" id="CapteT220087">
    <property type="protein sequence ID" value="CapteP220087"/>
    <property type="gene ID" value="CapteG220087"/>
</dbReference>
<dbReference type="GO" id="GO:0004335">
    <property type="term" value="F:galactokinase activity"/>
    <property type="evidence" value="ECO:0007669"/>
    <property type="project" value="InterPro"/>
</dbReference>
<dbReference type="InterPro" id="IPR020568">
    <property type="entry name" value="Ribosomal_Su5_D2-typ_SF"/>
</dbReference>
<dbReference type="NCBIfam" id="TIGR00131">
    <property type="entry name" value="gal_kin"/>
    <property type="match status" value="1"/>
</dbReference>
<keyword evidence="4" id="KW-0418">Kinase</keyword>
<dbReference type="AlphaFoldDB" id="R7UQ74"/>
<reference evidence="9 11" key="2">
    <citation type="journal article" date="2013" name="Nature">
        <title>Insights into bilaterian evolution from three spiralian genomes.</title>
        <authorList>
            <person name="Simakov O."/>
            <person name="Marletaz F."/>
            <person name="Cho S.J."/>
            <person name="Edsinger-Gonzales E."/>
            <person name="Havlak P."/>
            <person name="Hellsten U."/>
            <person name="Kuo D.H."/>
            <person name="Larsson T."/>
            <person name="Lv J."/>
            <person name="Arendt D."/>
            <person name="Savage R."/>
            <person name="Osoegawa K."/>
            <person name="de Jong P."/>
            <person name="Grimwood J."/>
            <person name="Chapman J.A."/>
            <person name="Shapiro H."/>
            <person name="Aerts A."/>
            <person name="Otillar R.P."/>
            <person name="Terry A.Y."/>
            <person name="Boore J.L."/>
            <person name="Grigoriev I.V."/>
            <person name="Lindberg D.R."/>
            <person name="Seaver E.C."/>
            <person name="Weisblat D.A."/>
            <person name="Putnam N.H."/>
            <person name="Rokhsar D.S."/>
        </authorList>
    </citation>
    <scope>NUCLEOTIDE SEQUENCE</scope>
    <source>
        <strain evidence="9 11">I ESC-2004</strain>
    </source>
</reference>
<dbReference type="EMBL" id="KB299181">
    <property type="protein sequence ID" value="ELU08263.1"/>
    <property type="molecule type" value="Genomic_DNA"/>
</dbReference>
<dbReference type="InterPro" id="IPR019539">
    <property type="entry name" value="GalKase_N"/>
</dbReference>
<dbReference type="Gene3D" id="3.30.230.10">
    <property type="match status" value="1"/>
</dbReference>
<feature type="domain" description="GHMP kinase C-terminal" evidence="7">
    <location>
        <begin position="356"/>
        <end position="427"/>
    </location>
</feature>
<dbReference type="InterPro" id="IPR006204">
    <property type="entry name" value="GHMP_kinase_N_dom"/>
</dbReference>
<dbReference type="FunCoup" id="R7UQ74">
    <property type="interactions" value="1571"/>
</dbReference>
<dbReference type="InterPro" id="IPR036554">
    <property type="entry name" value="GHMP_kinase_C_sf"/>
</dbReference>
<dbReference type="Gene3D" id="1.20.1440.340">
    <property type="match status" value="1"/>
</dbReference>
<feature type="domain" description="Galactokinase N-terminal" evidence="8">
    <location>
        <begin position="23"/>
        <end position="70"/>
    </location>
</feature>
<dbReference type="InterPro" id="IPR006203">
    <property type="entry name" value="GHMP_knse_ATP-bd_CS"/>
</dbReference>